<dbReference type="RefSeq" id="XP_034013390.1">
    <property type="nucleotide sequence ID" value="XM_034154445.1"/>
</dbReference>
<dbReference type="InterPro" id="IPR008493">
    <property type="entry name" value="Hikeshi-like_N"/>
</dbReference>
<evidence type="ECO:0000256" key="1">
    <source>
        <dbReference type="ARBA" id="ARBA00006623"/>
    </source>
</evidence>
<organism evidence="4 5">
    <name type="scientific">Diutina rugosa</name>
    <name type="common">Yeast</name>
    <name type="synonym">Candida rugosa</name>
    <dbReference type="NCBI Taxonomy" id="5481"/>
    <lineage>
        <taxon>Eukaryota</taxon>
        <taxon>Fungi</taxon>
        <taxon>Dikarya</taxon>
        <taxon>Ascomycota</taxon>
        <taxon>Saccharomycotina</taxon>
        <taxon>Pichiomycetes</taxon>
        <taxon>Debaryomycetaceae</taxon>
        <taxon>Diutina</taxon>
    </lineage>
</organism>
<comment type="caution">
    <text evidence="4">The sequence shown here is derived from an EMBL/GenBank/DDBJ whole genome shotgun (WGS) entry which is preliminary data.</text>
</comment>
<dbReference type="OrthoDB" id="10248398at2759"/>
<evidence type="ECO:0000313" key="4">
    <source>
        <dbReference type="EMBL" id="KAA8904780.1"/>
    </source>
</evidence>
<name>A0A642UT12_DIURU</name>
<accession>A0A642UT12</accession>
<dbReference type="InterPro" id="IPR048364">
    <property type="entry name" value="Hikeshi-like_C"/>
</dbReference>
<comment type="similarity">
    <text evidence="1">Belongs to the OPI10 family.</text>
</comment>
<dbReference type="PANTHER" id="PTHR12925">
    <property type="entry name" value="HIKESHI FAMILY MEMBER"/>
    <property type="match status" value="1"/>
</dbReference>
<dbReference type="Pfam" id="PF21057">
    <property type="entry name" value="Hikeshi-like_C"/>
    <property type="match status" value="1"/>
</dbReference>
<dbReference type="GO" id="GO:0005634">
    <property type="term" value="C:nucleus"/>
    <property type="evidence" value="ECO:0007669"/>
    <property type="project" value="TreeGrafter"/>
</dbReference>
<protein>
    <submittedName>
        <fullName evidence="4">Uncharacterized protein</fullName>
    </submittedName>
</protein>
<gene>
    <name evidence="4" type="ORF">DIURU_001856</name>
</gene>
<sequence>MFAAVCSGRPMQVAEQLDSNQWGIKIPSASNVGHISVFMLPNSEFVDANYTALVYFQVKNGEFRLLGGINPNKPSAIYKLKTGDVTNNSGMADDDMMGDDVNIGFQIETTANAEAQLAQLAANKPATTTTTANSMVVAAPVRSTTQASNNDIAELAKRVVGNAYNYLGSFIDAQGKVPMKAFDQWWDKFLTKLQNNPNFLDQPQE</sequence>
<dbReference type="GO" id="GO:0006606">
    <property type="term" value="P:protein import into nucleus"/>
    <property type="evidence" value="ECO:0007669"/>
    <property type="project" value="TreeGrafter"/>
</dbReference>
<dbReference type="PANTHER" id="PTHR12925:SF0">
    <property type="entry name" value="PROTEIN HIKESHI"/>
    <property type="match status" value="1"/>
</dbReference>
<reference evidence="4 5" key="1">
    <citation type="submission" date="2019-07" db="EMBL/GenBank/DDBJ databases">
        <title>Genome assembly of two rare yeast pathogens: Diutina rugosa and Trichomonascus ciferrii.</title>
        <authorList>
            <person name="Mixao V."/>
            <person name="Saus E."/>
            <person name="Hansen A."/>
            <person name="Lass-Flor C."/>
            <person name="Gabaldon T."/>
        </authorList>
    </citation>
    <scope>NUCLEOTIDE SEQUENCE [LARGE SCALE GENOMIC DNA]</scope>
    <source>
        <strain evidence="4 5">CBS 613</strain>
    </source>
</reference>
<evidence type="ECO:0000313" key="5">
    <source>
        <dbReference type="Proteomes" id="UP000449547"/>
    </source>
</evidence>
<dbReference type="VEuPathDB" id="FungiDB:DIURU_001856"/>
<feature type="domain" description="Hikeshi-like C-terminal" evidence="3">
    <location>
        <begin position="151"/>
        <end position="202"/>
    </location>
</feature>
<evidence type="ECO:0000259" key="3">
    <source>
        <dbReference type="Pfam" id="PF21057"/>
    </source>
</evidence>
<dbReference type="AlphaFoldDB" id="A0A642UT12"/>
<dbReference type="EMBL" id="SWFT01000053">
    <property type="protein sequence ID" value="KAA8904780.1"/>
    <property type="molecule type" value="Genomic_DNA"/>
</dbReference>
<keyword evidence="5" id="KW-1185">Reference proteome</keyword>
<dbReference type="GO" id="GO:0061608">
    <property type="term" value="F:nuclear import signal receptor activity"/>
    <property type="evidence" value="ECO:0007669"/>
    <property type="project" value="TreeGrafter"/>
</dbReference>
<dbReference type="GO" id="GO:0005829">
    <property type="term" value="C:cytosol"/>
    <property type="evidence" value="ECO:0007669"/>
    <property type="project" value="TreeGrafter"/>
</dbReference>
<dbReference type="OMA" id="WWAKFER"/>
<dbReference type="Proteomes" id="UP000449547">
    <property type="component" value="Unassembled WGS sequence"/>
</dbReference>
<proteinExistence type="inferred from homology"/>
<feature type="domain" description="Hikeshi-like N-terminal" evidence="2">
    <location>
        <begin position="5"/>
        <end position="123"/>
    </location>
</feature>
<evidence type="ECO:0000259" key="2">
    <source>
        <dbReference type="Pfam" id="PF05603"/>
    </source>
</evidence>
<dbReference type="Pfam" id="PF05603">
    <property type="entry name" value="Hikeshi-like_N"/>
    <property type="match status" value="1"/>
</dbReference>
<dbReference type="GeneID" id="54780509"/>
<dbReference type="InterPro" id="IPR031318">
    <property type="entry name" value="OPI10"/>
</dbReference>